<feature type="compositionally biased region" description="Basic and acidic residues" evidence="1">
    <location>
        <begin position="145"/>
        <end position="157"/>
    </location>
</feature>
<feature type="compositionally biased region" description="Basic residues" evidence="1">
    <location>
        <begin position="505"/>
        <end position="515"/>
    </location>
</feature>
<evidence type="ECO:0000256" key="1">
    <source>
        <dbReference type="SAM" id="MobiDB-lite"/>
    </source>
</evidence>
<sequence>MGKINDKLWRFSAIPGIEESSFNKVLEKFYDFGIAGLVRENVQNSLDGKLPGINEPVKITIRTGKVKDEEIPGLGEIKERILCLEGRNSYTRETIDYMKNKMNVQLVPYISFEDENTKGLAGAKNGQSNSDKDTWSVYAYNKGVHSEDSDDDHEKSRGGSHGIGKIASNAASDLYMMYFANCDEDGNRHLGGTVQLIEHKYEDKYYRSTGYFTNIKQLDDTTTKFYPFENNFGGIFSKDTRGLKIIIPFLRSQFNDEKEIIKSICDNFFIAVLQNKLIVNVNDKIIDKTTIEDYILNNEYYVQETSEIKEEFTPLYFTTYKNIVPRELSIKDRENEYEFMLYFNYDEEITKGRVGIIRTIGMKIEDKKIIGNANKPFNAVLIPKSIIEDSFLKSLENESHTELTFEHIKDQKLQKNAKRFLNNLAKEIAKVIEEEMNKNNPTDGKMNTSDILYVIDNQFKQQLSKSINRVKLKSGIKEKEIIEITTRAKKEKTDSKNSKETEHKKKEKKQKAVKKITKEDPTTNTEDIEKNSVFKTKPDVVERLIINNQEYLKFDFTEAKEVKKATYCDISLSEVDGSGDQSKDTFDLNGNYQSVIDRASGRELKVIKNKIKDASINKGIVQLQISTKENYNKALKFIYYVEV</sequence>
<accession>A0A7X2MZT1</accession>
<evidence type="ECO:0000313" key="2">
    <source>
        <dbReference type="EMBL" id="MSR92097.1"/>
    </source>
</evidence>
<evidence type="ECO:0000313" key="3">
    <source>
        <dbReference type="Proteomes" id="UP000460287"/>
    </source>
</evidence>
<dbReference type="AlphaFoldDB" id="A0A7X2MZT1"/>
<feature type="compositionally biased region" description="Basic and acidic residues" evidence="1">
    <location>
        <begin position="488"/>
        <end position="504"/>
    </location>
</feature>
<dbReference type="Proteomes" id="UP000460287">
    <property type="component" value="Unassembled WGS sequence"/>
</dbReference>
<name>A0A7X2MZT1_9CLOT</name>
<feature type="region of interest" description="Disordered" evidence="1">
    <location>
        <begin position="488"/>
        <end position="523"/>
    </location>
</feature>
<organism evidence="2 3">
    <name type="scientific">Inconstantimicrobium porci</name>
    <dbReference type="NCBI Taxonomy" id="2652291"/>
    <lineage>
        <taxon>Bacteria</taxon>
        <taxon>Bacillati</taxon>
        <taxon>Bacillota</taxon>
        <taxon>Clostridia</taxon>
        <taxon>Eubacteriales</taxon>
        <taxon>Clostridiaceae</taxon>
        <taxon>Inconstantimicrobium</taxon>
    </lineage>
</organism>
<dbReference type="EMBL" id="VULX01000022">
    <property type="protein sequence ID" value="MSR92097.1"/>
    <property type="molecule type" value="Genomic_DNA"/>
</dbReference>
<feature type="region of interest" description="Disordered" evidence="1">
    <location>
        <begin position="145"/>
        <end position="164"/>
    </location>
</feature>
<keyword evidence="3" id="KW-1185">Reference proteome</keyword>
<comment type="caution">
    <text evidence="2">The sequence shown here is derived from an EMBL/GenBank/DDBJ whole genome shotgun (WGS) entry which is preliminary data.</text>
</comment>
<reference evidence="2 3" key="1">
    <citation type="submission" date="2019-08" db="EMBL/GenBank/DDBJ databases">
        <title>In-depth cultivation of the pig gut microbiome towards novel bacterial diversity and tailored functional studies.</title>
        <authorList>
            <person name="Wylensek D."/>
            <person name="Hitch T.C.A."/>
            <person name="Clavel T."/>
        </authorList>
    </citation>
    <scope>NUCLEOTIDE SEQUENCE [LARGE SCALE GENOMIC DNA]</scope>
    <source>
        <strain evidence="2 3">WCA-383-APC-5B</strain>
    </source>
</reference>
<dbReference type="RefSeq" id="WP_154531997.1">
    <property type="nucleotide sequence ID" value="NZ_VULX01000022.1"/>
</dbReference>
<gene>
    <name evidence="2" type="ORF">FYJ33_12020</name>
</gene>
<proteinExistence type="predicted"/>
<protein>
    <submittedName>
        <fullName evidence="2">Uncharacterized protein</fullName>
    </submittedName>
</protein>